<comment type="caution">
    <text evidence="3">The sequence shown here is derived from an EMBL/GenBank/DDBJ whole genome shotgun (WGS) entry which is preliminary data.</text>
</comment>
<feature type="transmembrane region" description="Helical" evidence="2">
    <location>
        <begin position="75"/>
        <end position="96"/>
    </location>
</feature>
<feature type="region of interest" description="Disordered" evidence="1">
    <location>
        <begin position="1"/>
        <end position="48"/>
    </location>
</feature>
<feature type="compositionally biased region" description="Polar residues" evidence="1">
    <location>
        <begin position="31"/>
        <end position="45"/>
    </location>
</feature>
<feature type="compositionally biased region" description="Basic residues" evidence="1">
    <location>
        <begin position="9"/>
        <end position="19"/>
    </location>
</feature>
<dbReference type="EMBL" id="QUSF01000013">
    <property type="protein sequence ID" value="RLW04437.1"/>
    <property type="molecule type" value="Genomic_DNA"/>
</dbReference>
<keyword evidence="2" id="KW-1133">Transmembrane helix</keyword>
<evidence type="ECO:0000256" key="1">
    <source>
        <dbReference type="SAM" id="MobiDB-lite"/>
    </source>
</evidence>
<keyword evidence="2" id="KW-0812">Transmembrane</keyword>
<name>A0A3L8SNK3_CHLGU</name>
<keyword evidence="2" id="KW-0472">Membrane</keyword>
<evidence type="ECO:0000256" key="2">
    <source>
        <dbReference type="SAM" id="Phobius"/>
    </source>
</evidence>
<dbReference type="AlphaFoldDB" id="A0A3L8SNK3"/>
<protein>
    <submittedName>
        <fullName evidence="3">Uncharacterized protein</fullName>
    </submittedName>
</protein>
<gene>
    <name evidence="3" type="ORF">DV515_00005899</name>
</gene>
<evidence type="ECO:0000313" key="3">
    <source>
        <dbReference type="EMBL" id="RLW04437.1"/>
    </source>
</evidence>
<reference evidence="3 4" key="1">
    <citation type="journal article" date="2018" name="Proc. R. Soc. B">
        <title>A non-coding region near Follistatin controls head colour polymorphism in the Gouldian finch.</title>
        <authorList>
            <person name="Toomey M.B."/>
            <person name="Marques C.I."/>
            <person name="Andrade P."/>
            <person name="Araujo P.M."/>
            <person name="Sabatino S."/>
            <person name="Gazda M.A."/>
            <person name="Afonso S."/>
            <person name="Lopes R.J."/>
            <person name="Corbo J.C."/>
            <person name="Carneiro M."/>
        </authorList>
    </citation>
    <scope>NUCLEOTIDE SEQUENCE [LARGE SCALE GENOMIC DNA]</scope>
    <source>
        <strain evidence="3">Red01</strain>
        <tissue evidence="3">Muscle</tissue>
    </source>
</reference>
<feature type="non-terminal residue" evidence="3">
    <location>
        <position position="1"/>
    </location>
</feature>
<keyword evidence="4" id="KW-1185">Reference proteome</keyword>
<proteinExistence type="predicted"/>
<accession>A0A3L8SNK3</accession>
<dbReference type="Proteomes" id="UP000276834">
    <property type="component" value="Unassembled WGS sequence"/>
</dbReference>
<evidence type="ECO:0000313" key="4">
    <source>
        <dbReference type="Proteomes" id="UP000276834"/>
    </source>
</evidence>
<sequence length="118" mass="12780">AGGGLTAPHRPRQAPRRPRAAPLHRLEPPLSTSSFGPAALTNGNKAKQALSYPRRRTFALSRSALLHLDSAPLPLVAFIFLLPQLPILLPLLALRLHRHHREARRHAADGPRPAGASS</sequence>
<organism evidence="3 4">
    <name type="scientific">Chloebia gouldiae</name>
    <name type="common">Gouldian finch</name>
    <name type="synonym">Erythrura gouldiae</name>
    <dbReference type="NCBI Taxonomy" id="44316"/>
    <lineage>
        <taxon>Eukaryota</taxon>
        <taxon>Metazoa</taxon>
        <taxon>Chordata</taxon>
        <taxon>Craniata</taxon>
        <taxon>Vertebrata</taxon>
        <taxon>Euteleostomi</taxon>
        <taxon>Archelosauria</taxon>
        <taxon>Archosauria</taxon>
        <taxon>Dinosauria</taxon>
        <taxon>Saurischia</taxon>
        <taxon>Theropoda</taxon>
        <taxon>Coelurosauria</taxon>
        <taxon>Aves</taxon>
        <taxon>Neognathae</taxon>
        <taxon>Neoaves</taxon>
        <taxon>Telluraves</taxon>
        <taxon>Australaves</taxon>
        <taxon>Passeriformes</taxon>
        <taxon>Passeroidea</taxon>
        <taxon>Passeridae</taxon>
        <taxon>Chloebia</taxon>
    </lineage>
</organism>